<dbReference type="AlphaFoldDB" id="A0AAV2G643"/>
<protein>
    <submittedName>
        <fullName evidence="2">Uncharacterized protein</fullName>
    </submittedName>
</protein>
<reference evidence="2 3" key="1">
    <citation type="submission" date="2024-04" db="EMBL/GenBank/DDBJ databases">
        <authorList>
            <person name="Fracassetti M."/>
        </authorList>
    </citation>
    <scope>NUCLEOTIDE SEQUENCE [LARGE SCALE GENOMIC DNA]</scope>
</reference>
<dbReference type="EMBL" id="OZ034821">
    <property type="protein sequence ID" value="CAL1406116.1"/>
    <property type="molecule type" value="Genomic_DNA"/>
</dbReference>
<feature type="compositionally biased region" description="Polar residues" evidence="1">
    <location>
        <begin position="80"/>
        <end position="93"/>
    </location>
</feature>
<evidence type="ECO:0000313" key="3">
    <source>
        <dbReference type="Proteomes" id="UP001497516"/>
    </source>
</evidence>
<name>A0AAV2G643_9ROSI</name>
<keyword evidence="3" id="KW-1185">Reference proteome</keyword>
<sequence>MAVTAEGGRRCYCMNKRKRWQNDVVAAVVAVAPKGEVIVDETTTALVTMASNMLTEGLGPQHSMTGIPTGKELNPAAGSVTDSDTLESSSLVVQSPKLARSPVGRSEQGNGGDIFITWKIREEPEWSSTAEDDVQDHPSLTSFEHGAFDLKDGCRAKVGSAIQGCVGPRMGGLVRGFLYGINTVGADFGSVQGRDTNAPFDCSKYGVKLKIRGSREVFGEAMLGVSINSYKELPISVSTKECPTGHDDSWKAMRSEEVYVGNAAFNHGTLAAWEDGYIVWSGSIMCFDPGGSDLGRIEAVHIGGWDGVLKLNWKYRKRNHCHSPFTIAYHKLRGSYFIIDPG</sequence>
<proteinExistence type="predicted"/>
<organism evidence="2 3">
    <name type="scientific">Linum trigynum</name>
    <dbReference type="NCBI Taxonomy" id="586398"/>
    <lineage>
        <taxon>Eukaryota</taxon>
        <taxon>Viridiplantae</taxon>
        <taxon>Streptophyta</taxon>
        <taxon>Embryophyta</taxon>
        <taxon>Tracheophyta</taxon>
        <taxon>Spermatophyta</taxon>
        <taxon>Magnoliopsida</taxon>
        <taxon>eudicotyledons</taxon>
        <taxon>Gunneridae</taxon>
        <taxon>Pentapetalae</taxon>
        <taxon>rosids</taxon>
        <taxon>fabids</taxon>
        <taxon>Malpighiales</taxon>
        <taxon>Linaceae</taxon>
        <taxon>Linum</taxon>
    </lineage>
</organism>
<gene>
    <name evidence="2" type="ORF">LTRI10_LOCUS45865</name>
</gene>
<evidence type="ECO:0000256" key="1">
    <source>
        <dbReference type="SAM" id="MobiDB-lite"/>
    </source>
</evidence>
<dbReference type="Proteomes" id="UP001497516">
    <property type="component" value="Chromosome 8"/>
</dbReference>
<evidence type="ECO:0000313" key="2">
    <source>
        <dbReference type="EMBL" id="CAL1406116.1"/>
    </source>
</evidence>
<feature type="region of interest" description="Disordered" evidence="1">
    <location>
        <begin position="57"/>
        <end position="110"/>
    </location>
</feature>
<accession>A0AAV2G643</accession>